<reference evidence="1 2" key="1">
    <citation type="submission" date="2022-05" db="EMBL/GenBank/DDBJ databases">
        <authorList>
            <consortium name="Genoscope - CEA"/>
            <person name="William W."/>
        </authorList>
    </citation>
    <scope>NUCLEOTIDE SEQUENCE [LARGE SCALE GENOMIC DNA]</scope>
</reference>
<evidence type="ECO:0008006" key="3">
    <source>
        <dbReference type="Google" id="ProtNLM"/>
    </source>
</evidence>
<name>A0ABN8Q1S2_9CNID</name>
<protein>
    <recommendedName>
        <fullName evidence="3">MULE transposase domain-containing protein</fullName>
    </recommendedName>
</protein>
<keyword evidence="2" id="KW-1185">Reference proteome</keyword>
<dbReference type="Proteomes" id="UP001159427">
    <property type="component" value="Unassembled WGS sequence"/>
</dbReference>
<proteinExistence type="predicted"/>
<feature type="non-terminal residue" evidence="1">
    <location>
        <position position="1"/>
    </location>
</feature>
<comment type="caution">
    <text evidence="1">The sequence shown here is derived from an EMBL/GenBank/DDBJ whole genome shotgun (WGS) entry which is preliminary data.</text>
</comment>
<accession>A0ABN8Q1S2</accession>
<feature type="non-terminal residue" evidence="1">
    <location>
        <position position="743"/>
    </location>
</feature>
<gene>
    <name evidence="1" type="ORF">PEVE_00001647</name>
</gene>
<dbReference type="EMBL" id="CALNXI010001094">
    <property type="protein sequence ID" value="CAH3155237.1"/>
    <property type="molecule type" value="Genomic_DNA"/>
</dbReference>
<evidence type="ECO:0000313" key="2">
    <source>
        <dbReference type="Proteomes" id="UP001159427"/>
    </source>
</evidence>
<sequence length="743" mass="83380">ISPAILSDFSNNGVVPFLLNAEKSRSSLIATTHPIRVENNACFLVDLDQLQDPEDLLCDDPGSWNQSKTSVKKYQLGRKNGHVTKIIKRPDYADGKHSVFRRTFVNRSDNSTRKTIVNVVRPDGSHHKLVFVRYYFEGAPEHSIQLKPHGSAKSGCAIPYLRTYRSTMSEMATAVSGKEKSLKRVVQQIEDDVGGLEQCNSVGQLPRNERQVKYLKGECRPPKVMDPIFQITEKMKEQSQDGEKFTRAYSLDDDSPKVILFTDEQLDDIANFCCNDVDGHKSILYVDVTFQLGPFFVLVTSYRNTTLYTKNSSHPVCPVLLGPVMLCMLKDKATYITLFQKITARLPGVKAYLQAYCTDGELALREAFGQEFERSVSFLCKLHVKQNIKEKCSKLQMSKAATEVIVNDIFGSEGLVHASEKTEYWAKSVNAVMKRWQNFETKNMSTFVDDIKELVDKQRSDVNRAFLGLHSPYLVREEYRDHVKPRAFLDATLEERKTIMKSVKVFVDPTRYQENGNDDFEGFSDMGNLEEEPVLGVRVGTILECLEGLLDTFAKKDVEALADKAVRLQTDDGIRTGFDKDTFFVRSTSTSEPHIVKRVGAGFSCDKECLGFVSRKVCAHTVAAAAASHSAGKKKSSQTIRHRSKSPDVMTNMAACKGTLGDAIAQTNEEYAAISTSDLRMTIRRAKPTKPLVYPTTSTPFELLEIKGKIRKCAGCGGELKDGPDPFLKADLDQRMCLRHKEH</sequence>
<organism evidence="1 2">
    <name type="scientific">Porites evermanni</name>
    <dbReference type="NCBI Taxonomy" id="104178"/>
    <lineage>
        <taxon>Eukaryota</taxon>
        <taxon>Metazoa</taxon>
        <taxon>Cnidaria</taxon>
        <taxon>Anthozoa</taxon>
        <taxon>Hexacorallia</taxon>
        <taxon>Scleractinia</taxon>
        <taxon>Fungiina</taxon>
        <taxon>Poritidae</taxon>
        <taxon>Porites</taxon>
    </lineage>
</organism>
<evidence type="ECO:0000313" key="1">
    <source>
        <dbReference type="EMBL" id="CAH3155237.1"/>
    </source>
</evidence>